<evidence type="ECO:0000313" key="1">
    <source>
        <dbReference type="EMBL" id="BBU22168.1"/>
    </source>
</evidence>
<reference evidence="1 2" key="1">
    <citation type="submission" date="2019-12" db="EMBL/GenBank/DDBJ databases">
        <title>Complete genome sequence of Mycolicibacterium xenopi str. JCM15661T.</title>
        <authorList>
            <person name="Yoshida M."/>
            <person name="Fukano H."/>
            <person name="Asakura T."/>
            <person name="Hoshino Y."/>
        </authorList>
    </citation>
    <scope>NUCLEOTIDE SEQUENCE [LARGE SCALE GENOMIC DNA]</scope>
    <source>
        <strain evidence="1 2">JCM 15661T</strain>
    </source>
</reference>
<sequence length="58" mass="6526">MLTDYIENIMWRITPDVREVTVQLGDGKRGEAPLAKHQRFITAIFEAINVLTLAPQSG</sequence>
<dbReference type="Proteomes" id="UP000464624">
    <property type="component" value="Chromosome"/>
</dbReference>
<name>A0AAD1GZA4_MYCXE</name>
<dbReference type="AlphaFoldDB" id="A0AAD1GZA4"/>
<organism evidence="1 2">
    <name type="scientific">Mycobacterium xenopi</name>
    <dbReference type="NCBI Taxonomy" id="1789"/>
    <lineage>
        <taxon>Bacteria</taxon>
        <taxon>Bacillati</taxon>
        <taxon>Actinomycetota</taxon>
        <taxon>Actinomycetes</taxon>
        <taxon>Mycobacteriales</taxon>
        <taxon>Mycobacteriaceae</taxon>
        <taxon>Mycobacterium</taxon>
    </lineage>
</organism>
<accession>A0AAD1GZA4</accession>
<dbReference type="KEGG" id="mxe:MYXE_19580"/>
<protein>
    <submittedName>
        <fullName evidence="1">Uncharacterized protein</fullName>
    </submittedName>
</protein>
<proteinExistence type="predicted"/>
<gene>
    <name evidence="1" type="ORF">MYXE_19580</name>
</gene>
<evidence type="ECO:0000313" key="2">
    <source>
        <dbReference type="Proteomes" id="UP000464624"/>
    </source>
</evidence>
<dbReference type="EMBL" id="AP022314">
    <property type="protein sequence ID" value="BBU22168.1"/>
    <property type="molecule type" value="Genomic_DNA"/>
</dbReference>